<dbReference type="GO" id="GO:0005886">
    <property type="term" value="C:plasma membrane"/>
    <property type="evidence" value="ECO:0007669"/>
    <property type="project" value="TreeGrafter"/>
</dbReference>
<dbReference type="AlphaFoldDB" id="A0A3Q3IW77"/>
<keyword evidence="3" id="KW-1185">Reference proteome</keyword>
<dbReference type="Proteomes" id="UP000261600">
    <property type="component" value="Unplaced"/>
</dbReference>
<dbReference type="InterPro" id="IPR004073">
    <property type="entry name" value="GPCR_3_vmron_rcpt_2"/>
</dbReference>
<dbReference type="InterPro" id="IPR038550">
    <property type="entry name" value="GPCR_3_9-Cys_sf"/>
</dbReference>
<protein>
    <recommendedName>
        <fullName evidence="1">GPCR family 3 nine cysteines domain-containing protein</fullName>
    </recommendedName>
</protein>
<dbReference type="Ensembl" id="ENSMALT00000008481.1">
    <property type="protein sequence ID" value="ENSMALP00000008305.1"/>
    <property type="gene ID" value="ENSMALG00000005911.1"/>
</dbReference>
<dbReference type="Gene3D" id="2.10.50.30">
    <property type="entry name" value="GPCR, family 3, nine cysteines domain"/>
    <property type="match status" value="1"/>
</dbReference>
<dbReference type="Pfam" id="PF07562">
    <property type="entry name" value="NCD3G"/>
    <property type="match status" value="1"/>
</dbReference>
<dbReference type="InterPro" id="IPR011500">
    <property type="entry name" value="GPCR_3_9-Cys_dom"/>
</dbReference>
<reference evidence="2" key="1">
    <citation type="submission" date="2025-08" db="UniProtKB">
        <authorList>
            <consortium name="Ensembl"/>
        </authorList>
    </citation>
    <scope>IDENTIFICATION</scope>
</reference>
<evidence type="ECO:0000313" key="3">
    <source>
        <dbReference type="Proteomes" id="UP000261600"/>
    </source>
</evidence>
<dbReference type="PANTHER" id="PTHR24061:SF528">
    <property type="entry name" value="C-FAMILY ODORANT RECEPTOR OLFCD2-RELATED"/>
    <property type="match status" value="1"/>
</dbReference>
<dbReference type="STRING" id="43700.ENSMALP00000008305"/>
<dbReference type="GO" id="GO:0004930">
    <property type="term" value="F:G protein-coupled receptor activity"/>
    <property type="evidence" value="ECO:0007669"/>
    <property type="project" value="InterPro"/>
</dbReference>
<accession>A0A3Q3IW77</accession>
<dbReference type="PANTHER" id="PTHR24061">
    <property type="entry name" value="CALCIUM-SENSING RECEPTOR-RELATED"/>
    <property type="match status" value="1"/>
</dbReference>
<sequence length="90" mass="9792">MIIMFGFSASKLTTKVCKCNTLANSVPIHFLIVVLSTQVPVSVCSEKCPPGTRKVLQKGKPVCCYDCIRCTEGEISNMTGKSDICINTIF</sequence>
<organism evidence="2 3">
    <name type="scientific">Monopterus albus</name>
    <name type="common">Swamp eel</name>
    <dbReference type="NCBI Taxonomy" id="43700"/>
    <lineage>
        <taxon>Eukaryota</taxon>
        <taxon>Metazoa</taxon>
        <taxon>Chordata</taxon>
        <taxon>Craniata</taxon>
        <taxon>Vertebrata</taxon>
        <taxon>Euteleostomi</taxon>
        <taxon>Actinopterygii</taxon>
        <taxon>Neopterygii</taxon>
        <taxon>Teleostei</taxon>
        <taxon>Neoteleostei</taxon>
        <taxon>Acanthomorphata</taxon>
        <taxon>Anabantaria</taxon>
        <taxon>Synbranchiformes</taxon>
        <taxon>Synbranchidae</taxon>
        <taxon>Monopterus</taxon>
    </lineage>
</organism>
<reference evidence="2" key="2">
    <citation type="submission" date="2025-09" db="UniProtKB">
        <authorList>
            <consortium name="Ensembl"/>
        </authorList>
    </citation>
    <scope>IDENTIFICATION</scope>
</reference>
<dbReference type="PRINTS" id="PR01535">
    <property type="entry name" value="VOMERONASL2R"/>
</dbReference>
<feature type="domain" description="GPCR family 3 nine cysteines" evidence="1">
    <location>
        <begin position="39"/>
        <end position="85"/>
    </location>
</feature>
<evidence type="ECO:0000313" key="2">
    <source>
        <dbReference type="Ensembl" id="ENSMALP00000008305.1"/>
    </source>
</evidence>
<dbReference type="InterPro" id="IPR000068">
    <property type="entry name" value="GPCR_3_Ca_sens_rcpt-rel"/>
</dbReference>
<dbReference type="SUPFAM" id="SSF57586">
    <property type="entry name" value="TNF receptor-like"/>
    <property type="match status" value="1"/>
</dbReference>
<dbReference type="FunFam" id="2.10.50.30:FF:000007">
    <property type="entry name" value="Vomeronasal 2, receptor 82"/>
    <property type="match status" value="1"/>
</dbReference>
<proteinExistence type="predicted"/>
<evidence type="ECO:0000259" key="1">
    <source>
        <dbReference type="Pfam" id="PF07562"/>
    </source>
</evidence>
<name>A0A3Q3IW77_MONAL</name>